<dbReference type="PANTHER" id="PTHR10261">
    <property type="entry name" value="COATOMER SUBUNIT GAMMA"/>
    <property type="match status" value="1"/>
</dbReference>
<dbReference type="GO" id="GO:0006888">
    <property type="term" value="P:endoplasmic reticulum to Golgi vesicle-mediated transport"/>
    <property type="evidence" value="ECO:0007669"/>
    <property type="project" value="TreeGrafter"/>
</dbReference>
<dbReference type="Gene3D" id="2.60.40.1480">
    <property type="entry name" value="Coatomer, gamma subunit, appendage domain"/>
    <property type="match status" value="1"/>
</dbReference>
<sequence>MAQPLVKKDDDHDDEAEYSPFLGIEKGAVLQEARVFNDPQLDPRRCSQVITKLLYLLNQGETFTKIEATEVFFAVTKLFQSRDLGLRRMVYLMIKELSPSSDEVIIVTSSLMKDMNSKTDMYRANAIRVLCRITDGTLLTQIERYLKQAIVDKNPVVASAALVSGIHLLQSNPEIVKRWSNEVQEAMQSRAALVQFHALALLHQIRQNDRLAVSKLVTSLTRGTVRSPLAQCLLIRYTCQVIRESAGNTQTGERPFYDYLESCLRHKAEMVIFEAARAITELNGVTSRELTPAITVLQLFLSSSKPVLRFAAVRTLNKVAMMHPMAVTNCNIDMESLISDQNRSIATLAITTLLKTGNESSVDRLMKQITNFMSDIADEFKIVVVEAIRSLCLKFPLKYRSLMNFLSNILREEGGFEYKKAIVDSIVILIRDIPDAKESGLLHLCEFIEDCEFTYLSTQILHFLGIEGPKTSDPSKYIRYIYNRVHLENATVRASAVSTLAKFGAMVDSLKPRIFVLLRRCLFDSDDEVRDRATLYLNTLGADGAMDETNEDASEFLFGSLDVPLESSDEPFDISSVPREVKVQPLAEKKAPSKKPAGLGAPPSGPTATVDAYEKLLSSIPEFSSFGNLFKSSAPVELTEAETEYAVNVVKHIFDQHVVFQYNCTNTIPEQLLENVTVLVDSSEAEEFAEVASKPLQSLPYDSPGQTFVAFEKPQGVPAVGKFSNILKFIVKEVDTSTGEAEDDGVEDEYRLEDLEVVAADYMQKVGVSNFRNAWENMNPDSERVDEYGLGPRENLSEAVNAVINLLGMQPCEGTEVVPSNSRSHTCLLSGVFIGNVRVLVRLSFGIDGEKEVAMKLARAPAAQQVNSGKLREFGGKTVAAREELRPDKRDKKRKRAGVREGAREKSRETALEVKFAWKKRKGRGRSDGICEELFMGMNREVACNLAFLTINEKGKARMEGWCDGDGLLLLGERRWRGEEEEEGKGSTLAFTEKDGWIEERMRWKGKMDGSSWMYGDEEVEEQHRVEKDGLGCRFDEVVPVIEGPIGEGKGDLGSPDFRVSSN</sequence>
<comment type="similarity">
    <text evidence="2 13">Belongs to the COPG family.</text>
</comment>
<evidence type="ECO:0000256" key="7">
    <source>
        <dbReference type="ARBA" id="ARBA00022892"/>
    </source>
</evidence>
<organism evidence="18 19">
    <name type="scientific">Punica granatum</name>
    <name type="common">Pomegranate</name>
    <dbReference type="NCBI Taxonomy" id="22663"/>
    <lineage>
        <taxon>Eukaryota</taxon>
        <taxon>Viridiplantae</taxon>
        <taxon>Streptophyta</taxon>
        <taxon>Embryophyta</taxon>
        <taxon>Tracheophyta</taxon>
        <taxon>Spermatophyta</taxon>
        <taxon>Magnoliopsida</taxon>
        <taxon>eudicotyledons</taxon>
        <taxon>Gunneridae</taxon>
        <taxon>Pentapetalae</taxon>
        <taxon>rosids</taxon>
        <taxon>malvids</taxon>
        <taxon>Myrtales</taxon>
        <taxon>Lythraceae</taxon>
        <taxon>Punica</taxon>
    </lineage>
</organism>
<dbReference type="InterPro" id="IPR013040">
    <property type="entry name" value="Coatomer_gsu_app_Ig-like_dom"/>
</dbReference>
<protein>
    <recommendedName>
        <fullName evidence="13">Coatomer subunit gamma</fullName>
    </recommendedName>
</protein>
<accession>A0A218XEY7</accession>
<dbReference type="Pfam" id="PF16381">
    <property type="entry name" value="Coatomer_g_Cpla"/>
    <property type="match status" value="1"/>
</dbReference>
<dbReference type="SUPFAM" id="SSF49348">
    <property type="entry name" value="Clathrin adaptor appendage domain"/>
    <property type="match status" value="1"/>
</dbReference>
<dbReference type="GO" id="GO:0000139">
    <property type="term" value="C:Golgi membrane"/>
    <property type="evidence" value="ECO:0007669"/>
    <property type="project" value="UniProtKB-SubCell"/>
</dbReference>
<dbReference type="GO" id="GO:0005198">
    <property type="term" value="F:structural molecule activity"/>
    <property type="evidence" value="ECO:0007669"/>
    <property type="project" value="InterPro"/>
</dbReference>
<gene>
    <name evidence="18" type="ORF">CDL15_Pgr012964</name>
</gene>
<dbReference type="InterPro" id="IPR012295">
    <property type="entry name" value="TBP_dom_sf"/>
</dbReference>
<keyword evidence="9 13" id="KW-0333">Golgi apparatus</keyword>
<comment type="subunit">
    <text evidence="3">Oligomeric complex that consists of at least the alpha, beta, beta', gamma, delta, epsilon and zeta subunits.</text>
</comment>
<evidence type="ECO:0000256" key="8">
    <source>
        <dbReference type="ARBA" id="ARBA00022927"/>
    </source>
</evidence>
<dbReference type="Proteomes" id="UP000197138">
    <property type="component" value="Unassembled WGS sequence"/>
</dbReference>
<dbReference type="SUPFAM" id="SSF55711">
    <property type="entry name" value="Subdomain of clathrin and coatomer appendage domain"/>
    <property type="match status" value="1"/>
</dbReference>
<dbReference type="Gene3D" id="1.25.10.10">
    <property type="entry name" value="Leucine-rich Repeat Variant"/>
    <property type="match status" value="1"/>
</dbReference>
<keyword evidence="11 13" id="KW-0968">Cytoplasmic vesicle</keyword>
<evidence type="ECO:0000256" key="3">
    <source>
        <dbReference type="ARBA" id="ARBA00011775"/>
    </source>
</evidence>
<feature type="region of interest" description="Disordered" evidence="14">
    <location>
        <begin position="882"/>
        <end position="904"/>
    </location>
</feature>
<dbReference type="PANTHER" id="PTHR10261:SF0">
    <property type="entry name" value="COATOMER SUBUNIT GAMMA-2"/>
    <property type="match status" value="1"/>
</dbReference>
<keyword evidence="6" id="KW-0677">Repeat</keyword>
<dbReference type="InterPro" id="IPR011989">
    <property type="entry name" value="ARM-like"/>
</dbReference>
<reference evidence="19" key="1">
    <citation type="journal article" date="2017" name="Plant J.">
        <title>The pomegranate (Punica granatum L.) genome and the genomics of punicalagin biosynthesis.</title>
        <authorList>
            <person name="Qin G."/>
            <person name="Xu C."/>
            <person name="Ming R."/>
            <person name="Tang H."/>
            <person name="Guyot R."/>
            <person name="Kramer E.M."/>
            <person name="Hu Y."/>
            <person name="Yi X."/>
            <person name="Qi Y."/>
            <person name="Xu X."/>
            <person name="Gao Z."/>
            <person name="Pan H."/>
            <person name="Jian J."/>
            <person name="Tian Y."/>
            <person name="Yue Z."/>
            <person name="Xu Y."/>
        </authorList>
    </citation>
    <scope>NUCLEOTIDE SEQUENCE [LARGE SCALE GENOMIC DNA]</scope>
    <source>
        <strain evidence="19">cv. Dabenzi</strain>
    </source>
</reference>
<evidence type="ECO:0000313" key="18">
    <source>
        <dbReference type="EMBL" id="OWM83483.1"/>
    </source>
</evidence>
<keyword evidence="7 13" id="KW-0931">ER-Golgi transport</keyword>
<evidence type="ECO:0000256" key="6">
    <source>
        <dbReference type="ARBA" id="ARBA00022737"/>
    </source>
</evidence>
<dbReference type="FunFam" id="1.25.10.10:FF:000071">
    <property type="entry name" value="Coatomer subunit gamma"/>
    <property type="match status" value="1"/>
</dbReference>
<feature type="domain" description="Coatomer subunit gamma C-terminal" evidence="17">
    <location>
        <begin position="760"/>
        <end position="858"/>
    </location>
</feature>
<proteinExistence type="inferred from homology"/>
<dbReference type="GO" id="GO:0006891">
    <property type="term" value="P:intra-Golgi vesicle-mediated transport"/>
    <property type="evidence" value="ECO:0007669"/>
    <property type="project" value="TreeGrafter"/>
</dbReference>
<dbReference type="InterPro" id="IPR013041">
    <property type="entry name" value="Clathrin_app_Ig-like_sf"/>
</dbReference>
<dbReference type="PIRSF" id="PIRSF037093">
    <property type="entry name" value="Coatomer_gamma_subunit"/>
    <property type="match status" value="1"/>
</dbReference>
<dbReference type="InterPro" id="IPR032154">
    <property type="entry name" value="Coatomer_g_Cpla"/>
</dbReference>
<dbReference type="Pfam" id="PF08752">
    <property type="entry name" value="COP-gamma_platf"/>
    <property type="match status" value="1"/>
</dbReference>
<evidence type="ECO:0000256" key="5">
    <source>
        <dbReference type="ARBA" id="ARBA00022490"/>
    </source>
</evidence>
<evidence type="ECO:0000313" key="19">
    <source>
        <dbReference type="Proteomes" id="UP000197138"/>
    </source>
</evidence>
<evidence type="ECO:0000259" key="16">
    <source>
        <dbReference type="Pfam" id="PF08752"/>
    </source>
</evidence>
<evidence type="ECO:0000259" key="17">
    <source>
        <dbReference type="Pfam" id="PF16381"/>
    </source>
</evidence>
<evidence type="ECO:0000256" key="2">
    <source>
        <dbReference type="ARBA" id="ARBA00010720"/>
    </source>
</evidence>
<dbReference type="EMBL" id="MTKT01001932">
    <property type="protein sequence ID" value="OWM83483.1"/>
    <property type="molecule type" value="Genomic_DNA"/>
</dbReference>
<dbReference type="Pfam" id="PF01602">
    <property type="entry name" value="Adaptin_N"/>
    <property type="match status" value="1"/>
</dbReference>
<evidence type="ECO:0000256" key="1">
    <source>
        <dbReference type="ARBA" id="ARBA00004255"/>
    </source>
</evidence>
<dbReference type="GO" id="GO:0030126">
    <property type="term" value="C:COPI vesicle coat"/>
    <property type="evidence" value="ECO:0007669"/>
    <property type="project" value="InterPro"/>
</dbReference>
<dbReference type="InterPro" id="IPR037067">
    <property type="entry name" value="Coatomer_gsu_app_sf"/>
</dbReference>
<dbReference type="AlphaFoldDB" id="A0A218XEY7"/>
<comment type="caution">
    <text evidence="18">The sequence shown here is derived from an EMBL/GenBank/DDBJ whole genome shotgun (WGS) entry which is preliminary data.</text>
</comment>
<feature type="domain" description="Clathrin/coatomer adaptor adaptin-like N-terminal" evidence="15">
    <location>
        <begin position="27"/>
        <end position="540"/>
    </location>
</feature>
<dbReference type="GO" id="GO:0006886">
    <property type="term" value="P:intracellular protein transport"/>
    <property type="evidence" value="ECO:0007669"/>
    <property type="project" value="InterPro"/>
</dbReference>
<comment type="subcellular location">
    <subcellularLocation>
        <location evidence="13">Cytoplasm</location>
    </subcellularLocation>
    <subcellularLocation>
        <location evidence="1 13">Golgi apparatus membrane</location>
        <topology evidence="1 13">Peripheral membrane protein</topology>
        <orientation evidence="1 13">Cytoplasmic side</orientation>
    </subcellularLocation>
    <subcellularLocation>
        <location evidence="13">Cytoplasmic vesicle</location>
        <location evidence="13">COPI-coated vesicle membrane</location>
        <topology evidence="13">Peripheral membrane protein</topology>
        <orientation evidence="13">Cytoplasmic side</orientation>
    </subcellularLocation>
</comment>
<evidence type="ECO:0000256" key="11">
    <source>
        <dbReference type="ARBA" id="ARBA00023329"/>
    </source>
</evidence>
<evidence type="ECO:0000256" key="4">
    <source>
        <dbReference type="ARBA" id="ARBA00022448"/>
    </source>
</evidence>
<evidence type="ECO:0000256" key="12">
    <source>
        <dbReference type="ARBA" id="ARBA00025536"/>
    </source>
</evidence>
<keyword evidence="10 13" id="KW-0472">Membrane</keyword>
<dbReference type="GO" id="GO:0005783">
    <property type="term" value="C:endoplasmic reticulum"/>
    <property type="evidence" value="ECO:0007669"/>
    <property type="project" value="TreeGrafter"/>
</dbReference>
<keyword evidence="5 13" id="KW-0963">Cytoplasm</keyword>
<feature type="region of interest" description="Disordered" evidence="14">
    <location>
        <begin position="585"/>
        <end position="606"/>
    </location>
</feature>
<evidence type="ECO:0000256" key="14">
    <source>
        <dbReference type="SAM" id="MobiDB-lite"/>
    </source>
</evidence>
<dbReference type="InterPro" id="IPR009028">
    <property type="entry name" value="Coatomer/calthrin_app_sub_C"/>
</dbReference>
<comment type="function">
    <text evidence="12 13">The coatomer is a cytosolic protein complex that binds to dilysine motifs and reversibly associates with Golgi non-clathrin-coated vesicles, which further mediate biosynthetic protein transport from the ER, via the Golgi up to the trans Golgi network. Coatomer complex is required for budding from Golgi membranes, and is essential for the retrograde Golgi-to-ER transport of dilysine-tagged proteins.</text>
</comment>
<evidence type="ECO:0000256" key="13">
    <source>
        <dbReference type="PIRNR" id="PIRNR037093"/>
    </source>
</evidence>
<feature type="domain" description="Coatomer gamma subunit appendage Ig-like subdomain" evidence="16">
    <location>
        <begin position="612"/>
        <end position="757"/>
    </location>
</feature>
<dbReference type="FunFam" id="1.25.10.10:FF:000078">
    <property type="entry name" value="Coatomer subunit gamma"/>
    <property type="match status" value="1"/>
</dbReference>
<evidence type="ECO:0000256" key="9">
    <source>
        <dbReference type="ARBA" id="ARBA00023034"/>
    </source>
</evidence>
<evidence type="ECO:0000256" key="10">
    <source>
        <dbReference type="ARBA" id="ARBA00023136"/>
    </source>
</evidence>
<keyword evidence="8 13" id="KW-0653">Protein transport</keyword>
<keyword evidence="4 13" id="KW-0813">Transport</keyword>
<dbReference type="FunFam" id="2.60.40.1480:FF:000002">
    <property type="entry name" value="Coatomer subunit gamma"/>
    <property type="match status" value="1"/>
</dbReference>
<dbReference type="Gene3D" id="3.30.310.10">
    <property type="entry name" value="TATA-Binding Protein"/>
    <property type="match status" value="1"/>
</dbReference>
<dbReference type="GO" id="GO:0009306">
    <property type="term" value="P:protein secretion"/>
    <property type="evidence" value="ECO:0007669"/>
    <property type="project" value="TreeGrafter"/>
</dbReference>
<evidence type="ECO:0000259" key="15">
    <source>
        <dbReference type="Pfam" id="PF01602"/>
    </source>
</evidence>
<dbReference type="SUPFAM" id="SSF48371">
    <property type="entry name" value="ARM repeat"/>
    <property type="match status" value="1"/>
</dbReference>
<dbReference type="InterPro" id="IPR016024">
    <property type="entry name" value="ARM-type_fold"/>
</dbReference>
<dbReference type="GO" id="GO:0005793">
    <property type="term" value="C:endoplasmic reticulum-Golgi intermediate compartment"/>
    <property type="evidence" value="ECO:0007669"/>
    <property type="project" value="TreeGrafter"/>
</dbReference>
<dbReference type="FunFam" id="3.30.310.10:FF:000011">
    <property type="entry name" value="Coatomer subunit gamma"/>
    <property type="match status" value="1"/>
</dbReference>
<dbReference type="InterPro" id="IPR017106">
    <property type="entry name" value="Coatomer_gsu"/>
</dbReference>
<dbReference type="InterPro" id="IPR002553">
    <property type="entry name" value="Clathrin/coatomer_adapt-like_N"/>
</dbReference>
<name>A0A218XEY7_PUNGR</name>